<organism evidence="1 2">
    <name type="scientific">Phaseolus coccineus</name>
    <name type="common">Scarlet runner bean</name>
    <name type="synonym">Phaseolus multiflorus</name>
    <dbReference type="NCBI Taxonomy" id="3886"/>
    <lineage>
        <taxon>Eukaryota</taxon>
        <taxon>Viridiplantae</taxon>
        <taxon>Streptophyta</taxon>
        <taxon>Embryophyta</taxon>
        <taxon>Tracheophyta</taxon>
        <taxon>Spermatophyta</taxon>
        <taxon>Magnoliopsida</taxon>
        <taxon>eudicotyledons</taxon>
        <taxon>Gunneridae</taxon>
        <taxon>Pentapetalae</taxon>
        <taxon>rosids</taxon>
        <taxon>fabids</taxon>
        <taxon>Fabales</taxon>
        <taxon>Fabaceae</taxon>
        <taxon>Papilionoideae</taxon>
        <taxon>50 kb inversion clade</taxon>
        <taxon>NPAAA clade</taxon>
        <taxon>indigoferoid/millettioid clade</taxon>
        <taxon>Phaseoleae</taxon>
        <taxon>Phaseolus</taxon>
    </lineage>
</organism>
<dbReference type="Proteomes" id="UP001374584">
    <property type="component" value="Unassembled WGS sequence"/>
</dbReference>
<comment type="caution">
    <text evidence="1">The sequence shown here is derived from an EMBL/GenBank/DDBJ whole genome shotgun (WGS) entry which is preliminary data.</text>
</comment>
<sequence>MDFGNGATTACRRSEEVSNSIFHLTQLQWQLSQYDNDANLVSQEETYFDSVSILESDSDEDINSVHGGNMGVLEAS</sequence>
<keyword evidence="2" id="KW-1185">Reference proteome</keyword>
<protein>
    <submittedName>
        <fullName evidence="1">Uncharacterized protein</fullName>
    </submittedName>
</protein>
<reference evidence="1 2" key="1">
    <citation type="submission" date="2024-01" db="EMBL/GenBank/DDBJ databases">
        <title>The genomes of 5 underutilized Papilionoideae crops provide insights into root nodulation and disease resistanc.</title>
        <authorList>
            <person name="Jiang F."/>
        </authorList>
    </citation>
    <scope>NUCLEOTIDE SEQUENCE [LARGE SCALE GENOMIC DNA]</scope>
    <source>
        <strain evidence="1">JINMINGXINNONG_FW02</strain>
        <tissue evidence="1">Leaves</tissue>
    </source>
</reference>
<evidence type="ECO:0000313" key="2">
    <source>
        <dbReference type="Proteomes" id="UP001374584"/>
    </source>
</evidence>
<dbReference type="AlphaFoldDB" id="A0AAN9NPE5"/>
<gene>
    <name evidence="1" type="ORF">VNO80_07972</name>
</gene>
<proteinExistence type="predicted"/>
<evidence type="ECO:0000313" key="1">
    <source>
        <dbReference type="EMBL" id="KAK7374542.1"/>
    </source>
</evidence>
<name>A0AAN9NPE5_PHACN</name>
<dbReference type="EMBL" id="JAYMYR010000003">
    <property type="protein sequence ID" value="KAK7374542.1"/>
    <property type="molecule type" value="Genomic_DNA"/>
</dbReference>
<accession>A0AAN9NPE5</accession>